<dbReference type="EMBL" id="JACHIG010000007">
    <property type="protein sequence ID" value="MBB5033796.1"/>
    <property type="molecule type" value="Genomic_DNA"/>
</dbReference>
<evidence type="ECO:0000313" key="3">
    <source>
        <dbReference type="Proteomes" id="UP000590740"/>
    </source>
</evidence>
<organism evidence="2 3">
    <name type="scientific">Prosthecobacter vanneervenii</name>
    <dbReference type="NCBI Taxonomy" id="48466"/>
    <lineage>
        <taxon>Bacteria</taxon>
        <taxon>Pseudomonadati</taxon>
        <taxon>Verrucomicrobiota</taxon>
        <taxon>Verrucomicrobiia</taxon>
        <taxon>Verrucomicrobiales</taxon>
        <taxon>Verrucomicrobiaceae</taxon>
        <taxon>Prosthecobacter</taxon>
    </lineage>
</organism>
<proteinExistence type="predicted"/>
<dbReference type="RefSeq" id="WP_184340964.1">
    <property type="nucleotide sequence ID" value="NZ_JACHIG010000007.1"/>
</dbReference>
<keyword evidence="1" id="KW-0732">Signal</keyword>
<dbReference type="PROSITE" id="PS51257">
    <property type="entry name" value="PROKAR_LIPOPROTEIN"/>
    <property type="match status" value="1"/>
</dbReference>
<feature type="signal peptide" evidence="1">
    <location>
        <begin position="1"/>
        <end position="19"/>
    </location>
</feature>
<protein>
    <submittedName>
        <fullName evidence="2">Uncharacterized protein</fullName>
    </submittedName>
</protein>
<evidence type="ECO:0000256" key="1">
    <source>
        <dbReference type="SAM" id="SignalP"/>
    </source>
</evidence>
<dbReference type="AlphaFoldDB" id="A0A7W7YCR5"/>
<accession>A0A7W7YCR5</accession>
<name>A0A7W7YCR5_9BACT</name>
<keyword evidence="3" id="KW-1185">Reference proteome</keyword>
<comment type="caution">
    <text evidence="2">The sequence shown here is derived from an EMBL/GenBank/DDBJ whole genome shotgun (WGS) entry which is preliminary data.</text>
</comment>
<reference evidence="2 3" key="1">
    <citation type="submission" date="2020-08" db="EMBL/GenBank/DDBJ databases">
        <title>Genomic Encyclopedia of Type Strains, Phase IV (KMG-IV): sequencing the most valuable type-strain genomes for metagenomic binning, comparative biology and taxonomic classification.</title>
        <authorList>
            <person name="Goeker M."/>
        </authorList>
    </citation>
    <scope>NUCLEOTIDE SEQUENCE [LARGE SCALE GENOMIC DNA]</scope>
    <source>
        <strain evidence="2 3">DSM 12252</strain>
    </source>
</reference>
<evidence type="ECO:0000313" key="2">
    <source>
        <dbReference type="EMBL" id="MBB5033796.1"/>
    </source>
</evidence>
<sequence length="65" mass="7207">MKHIVYFIRLAACVLLVLAGTACPHSSSQPAIKELRQDIIIVVPQTKTTPEIPQKFGEQPQTPRP</sequence>
<dbReference type="Proteomes" id="UP000590740">
    <property type="component" value="Unassembled WGS sequence"/>
</dbReference>
<gene>
    <name evidence="2" type="ORF">HNQ65_003386</name>
</gene>
<feature type="chain" id="PRO_5030702491" evidence="1">
    <location>
        <begin position="20"/>
        <end position="65"/>
    </location>
</feature>